<feature type="domain" description="Aspartate/ornithine carbamoyltransferase Asp/Orn-binding" evidence="7">
    <location>
        <begin position="152"/>
        <end position="297"/>
    </location>
</feature>
<dbReference type="GO" id="GO:0016597">
    <property type="term" value="F:amino acid binding"/>
    <property type="evidence" value="ECO:0007669"/>
    <property type="project" value="InterPro"/>
</dbReference>
<evidence type="ECO:0000256" key="2">
    <source>
        <dbReference type="ARBA" id="ARBA00007805"/>
    </source>
</evidence>
<dbReference type="GO" id="GO:0005737">
    <property type="term" value="C:cytoplasm"/>
    <property type="evidence" value="ECO:0007669"/>
    <property type="project" value="UniProtKB-SubCell"/>
</dbReference>
<dbReference type="PANTHER" id="PTHR45753">
    <property type="entry name" value="ORNITHINE CARBAMOYLTRANSFERASE, MITOCHONDRIAL"/>
    <property type="match status" value="1"/>
</dbReference>
<feature type="binding site" evidence="6">
    <location>
        <position position="80"/>
    </location>
    <ligand>
        <name>carbamoyl phosphate</name>
        <dbReference type="ChEBI" id="CHEBI:58228"/>
    </ligand>
</feature>
<dbReference type="PRINTS" id="PR00102">
    <property type="entry name" value="OTCASE"/>
</dbReference>
<evidence type="ECO:0000256" key="1">
    <source>
        <dbReference type="ARBA" id="ARBA00004975"/>
    </source>
</evidence>
<feature type="binding site" evidence="6">
    <location>
        <position position="287"/>
    </location>
    <ligand>
        <name>carbamoyl phosphate</name>
        <dbReference type="ChEBI" id="CHEBI:58228"/>
    </ligand>
</feature>
<dbReference type="GO" id="GO:0004585">
    <property type="term" value="F:ornithine carbamoyltransferase activity"/>
    <property type="evidence" value="ECO:0007669"/>
    <property type="project" value="UniProtKB-UniRule"/>
</dbReference>
<dbReference type="GO" id="GO:0019240">
    <property type="term" value="P:citrulline biosynthetic process"/>
    <property type="evidence" value="ECO:0007669"/>
    <property type="project" value="TreeGrafter"/>
</dbReference>
<feature type="domain" description="Aspartate/ornithine carbamoyltransferase carbamoyl-P binding" evidence="8">
    <location>
        <begin position="4"/>
        <end position="144"/>
    </location>
</feature>
<evidence type="ECO:0000259" key="7">
    <source>
        <dbReference type="Pfam" id="PF00185"/>
    </source>
</evidence>
<protein>
    <recommendedName>
        <fullName evidence="3 6">Ornithine carbamoyltransferase</fullName>
        <shortName evidence="6">OTCase</shortName>
        <ecNumber evidence="3 6">2.1.3.3</ecNumber>
    </recommendedName>
</protein>
<comment type="pathway">
    <text evidence="1">Amino-acid biosynthesis; L-arginine biosynthesis; L-arginine from L-ornithine and carbamoyl phosphate: step 1/3.</text>
</comment>
<dbReference type="NCBIfam" id="NF001986">
    <property type="entry name" value="PRK00779.1"/>
    <property type="match status" value="1"/>
</dbReference>
<dbReference type="PRINTS" id="PR00100">
    <property type="entry name" value="AOTCASE"/>
</dbReference>
<dbReference type="EMBL" id="CAADFU010000067">
    <property type="protein sequence ID" value="VFK46129.1"/>
    <property type="molecule type" value="Genomic_DNA"/>
</dbReference>
<feature type="binding site" evidence="6">
    <location>
        <position position="104"/>
    </location>
    <ligand>
        <name>carbamoyl phosphate</name>
        <dbReference type="ChEBI" id="CHEBI:58228"/>
    </ligand>
</feature>
<dbReference type="InterPro" id="IPR006130">
    <property type="entry name" value="Asp/Orn_carbamoylTrfase"/>
</dbReference>
<feature type="binding site" evidence="6">
    <location>
        <begin position="259"/>
        <end position="260"/>
    </location>
    <ligand>
        <name>carbamoyl phosphate</name>
        <dbReference type="ChEBI" id="CHEBI:58228"/>
    </ligand>
</feature>
<comment type="similarity">
    <text evidence="2 6">Belongs to the aspartate/ornithine carbamoyltransferase superfamily. OTCase family.</text>
</comment>
<dbReference type="GO" id="GO:0042450">
    <property type="term" value="P:L-arginine biosynthetic process via ornithine"/>
    <property type="evidence" value="ECO:0007669"/>
    <property type="project" value="UniProtKB-UniRule"/>
</dbReference>
<feature type="binding site" evidence="6">
    <location>
        <begin position="223"/>
        <end position="224"/>
    </location>
    <ligand>
        <name>L-ornithine</name>
        <dbReference type="ChEBI" id="CHEBI:46911"/>
    </ligand>
</feature>
<dbReference type="InterPro" id="IPR006131">
    <property type="entry name" value="Asp_carbamoyltransf_Asp/Orn-bd"/>
</dbReference>
<proteinExistence type="inferred from homology"/>
<dbReference type="SUPFAM" id="SSF53671">
    <property type="entry name" value="Aspartate/ornithine carbamoyltransferase"/>
    <property type="match status" value="1"/>
</dbReference>
<dbReference type="NCBIfam" id="TIGR00658">
    <property type="entry name" value="orni_carb_tr"/>
    <property type="match status" value="1"/>
</dbReference>
<evidence type="ECO:0000313" key="10">
    <source>
        <dbReference type="EMBL" id="VFK46129.1"/>
    </source>
</evidence>
<dbReference type="EMBL" id="CAADFR010000066">
    <property type="protein sequence ID" value="VFK40688.1"/>
    <property type="molecule type" value="Genomic_DNA"/>
</dbReference>
<evidence type="ECO:0000259" key="8">
    <source>
        <dbReference type="Pfam" id="PF02729"/>
    </source>
</evidence>
<comment type="catalytic activity">
    <reaction evidence="5 6">
        <text>carbamoyl phosphate + L-ornithine = L-citrulline + phosphate + H(+)</text>
        <dbReference type="Rhea" id="RHEA:19513"/>
        <dbReference type="ChEBI" id="CHEBI:15378"/>
        <dbReference type="ChEBI" id="CHEBI:43474"/>
        <dbReference type="ChEBI" id="CHEBI:46911"/>
        <dbReference type="ChEBI" id="CHEBI:57743"/>
        <dbReference type="ChEBI" id="CHEBI:58228"/>
        <dbReference type="EC" id="2.1.3.3"/>
    </reaction>
</comment>
<accession>A0A450YXF0</accession>
<evidence type="ECO:0000256" key="5">
    <source>
        <dbReference type="ARBA" id="ARBA00048772"/>
    </source>
</evidence>
<feature type="binding site" evidence="6">
    <location>
        <begin position="53"/>
        <end position="56"/>
    </location>
    <ligand>
        <name>carbamoyl phosphate</name>
        <dbReference type="ChEBI" id="CHEBI:58228"/>
    </ligand>
</feature>
<comment type="subcellular location">
    <subcellularLocation>
        <location evidence="6">Cytoplasm</location>
    </subcellularLocation>
</comment>
<dbReference type="InterPro" id="IPR024904">
    <property type="entry name" value="OTCase_ArgI"/>
</dbReference>
<dbReference type="FunFam" id="3.40.50.1370:FF:000008">
    <property type="entry name" value="Ornithine carbamoyltransferase"/>
    <property type="match status" value="1"/>
</dbReference>
<evidence type="ECO:0000313" key="9">
    <source>
        <dbReference type="EMBL" id="VFK40688.1"/>
    </source>
</evidence>
<dbReference type="AlphaFoldDB" id="A0A450YXF0"/>
<feature type="binding site" evidence="6">
    <location>
        <position position="219"/>
    </location>
    <ligand>
        <name>L-ornithine</name>
        <dbReference type="ChEBI" id="CHEBI:46911"/>
    </ligand>
</feature>
<name>A0A450YXF0_9GAMM</name>
<evidence type="ECO:0000256" key="6">
    <source>
        <dbReference type="HAMAP-Rule" id="MF_01109"/>
    </source>
</evidence>
<feature type="binding site" evidence="6">
    <location>
        <begin position="131"/>
        <end position="134"/>
    </location>
    <ligand>
        <name>carbamoyl phosphate</name>
        <dbReference type="ChEBI" id="CHEBI:58228"/>
    </ligand>
</feature>
<dbReference type="Pfam" id="PF00185">
    <property type="entry name" value="OTCace"/>
    <property type="match status" value="1"/>
</dbReference>
<sequence>MTVRHFLTLPDIEPDALQAIIERGAELKTMQGSHGLYEPLKNRILGMIFEKSSTRTRISFESAMIQMGGGAIFLSPGDSQLGRGEPLEDTARVLSGMVDVIAIRTYAHEKLQRFAAFSEVPVINALTDEYHPCQLLADMQTYREHRGSIRNRRVAWVGDGNNMCNSYINAARVFDFELRIACPEGFEPKTDGVRENSDRVTLYRDPVEAVRDADLIVTDVWASMGQEEEQQERMRRFAPYRVDTKLLSHGKPDVLFMHCLPAHRGEEVSAEVLEGPQSIVWEESKNRLHAQKALLEYLLGHLRDT</sequence>
<organism evidence="10">
    <name type="scientific">Candidatus Kentrum sp. SD</name>
    <dbReference type="NCBI Taxonomy" id="2126332"/>
    <lineage>
        <taxon>Bacteria</taxon>
        <taxon>Pseudomonadati</taxon>
        <taxon>Pseudomonadota</taxon>
        <taxon>Gammaproteobacteria</taxon>
        <taxon>Candidatus Kentrum</taxon>
    </lineage>
</organism>
<dbReference type="HAMAP" id="MF_01109">
    <property type="entry name" value="OTCase"/>
    <property type="match status" value="1"/>
</dbReference>
<reference evidence="10" key="1">
    <citation type="submission" date="2019-02" db="EMBL/GenBank/DDBJ databases">
        <authorList>
            <person name="Gruber-Vodicka R. H."/>
            <person name="Seah K. B. B."/>
        </authorList>
    </citation>
    <scope>NUCLEOTIDE SEQUENCE</scope>
    <source>
        <strain evidence="10">BECK_S1320</strain>
        <strain evidence="9">BECK_S1321</strain>
    </source>
</reference>
<dbReference type="EC" id="2.1.3.3" evidence="3 6"/>
<gene>
    <name evidence="10" type="ORF">BECKSD772E_GA0070983_10678</name>
    <name evidence="9" type="ORF">BECKSD772F_GA0070984_10668</name>
</gene>
<dbReference type="InterPro" id="IPR002292">
    <property type="entry name" value="Orn/put_carbamltrans"/>
</dbReference>
<dbReference type="Gene3D" id="3.40.50.1370">
    <property type="entry name" value="Aspartate/ornithine carbamoyltransferase"/>
    <property type="match status" value="2"/>
</dbReference>
<dbReference type="InterPro" id="IPR006132">
    <property type="entry name" value="Asp/Orn_carbamoyltranf_P-bd"/>
</dbReference>
<keyword evidence="6" id="KW-0963">Cytoplasm</keyword>
<keyword evidence="4 6" id="KW-0808">Transferase</keyword>
<feature type="binding site" evidence="6">
    <location>
        <position position="162"/>
    </location>
    <ligand>
        <name>L-ornithine</name>
        <dbReference type="ChEBI" id="CHEBI:46911"/>
    </ligand>
</feature>
<dbReference type="PANTHER" id="PTHR45753:SF3">
    <property type="entry name" value="ORNITHINE TRANSCARBAMYLASE, MITOCHONDRIAL"/>
    <property type="match status" value="1"/>
</dbReference>
<dbReference type="PROSITE" id="PS00097">
    <property type="entry name" value="CARBAMOYLTRANSFERASE"/>
    <property type="match status" value="1"/>
</dbReference>
<evidence type="ECO:0000256" key="4">
    <source>
        <dbReference type="ARBA" id="ARBA00022679"/>
    </source>
</evidence>
<dbReference type="Pfam" id="PF02729">
    <property type="entry name" value="OTCace_N"/>
    <property type="match status" value="1"/>
</dbReference>
<evidence type="ECO:0000256" key="3">
    <source>
        <dbReference type="ARBA" id="ARBA00013007"/>
    </source>
</evidence>
<dbReference type="InterPro" id="IPR036901">
    <property type="entry name" value="Asp/Orn_carbamoylTrfase_sf"/>
</dbReference>